<dbReference type="Gene3D" id="3.40.50.720">
    <property type="entry name" value="NAD(P)-binding Rossmann-like Domain"/>
    <property type="match status" value="1"/>
</dbReference>
<evidence type="ECO:0000313" key="4">
    <source>
        <dbReference type="Proteomes" id="UP000007875"/>
    </source>
</evidence>
<dbReference type="OMA" id="MFTFELA"/>
<dbReference type="eggNOG" id="KOG1208">
    <property type="taxonomic scope" value="Eukaryota"/>
</dbReference>
<accession>H2YB83</accession>
<reference evidence="3" key="2">
    <citation type="submission" date="2025-08" db="UniProtKB">
        <authorList>
            <consortium name="Ensembl"/>
        </authorList>
    </citation>
    <scope>IDENTIFICATION</scope>
</reference>
<keyword evidence="4" id="KW-1185">Reference proteome</keyword>
<dbReference type="GO" id="GO:0016491">
    <property type="term" value="F:oxidoreductase activity"/>
    <property type="evidence" value="ECO:0007669"/>
    <property type="project" value="UniProtKB-KW"/>
</dbReference>
<dbReference type="Ensembl" id="ENSCSAVT00000002622.1">
    <property type="protein sequence ID" value="ENSCSAVP00000002581.1"/>
    <property type="gene ID" value="ENSCSAVG00000001521.1"/>
</dbReference>
<reference evidence="4" key="1">
    <citation type="submission" date="2003-08" db="EMBL/GenBank/DDBJ databases">
        <authorList>
            <person name="Birren B."/>
            <person name="Nusbaum C."/>
            <person name="Abebe A."/>
            <person name="Abouelleil A."/>
            <person name="Adekoya E."/>
            <person name="Ait-zahra M."/>
            <person name="Allen N."/>
            <person name="Allen T."/>
            <person name="An P."/>
            <person name="Anderson M."/>
            <person name="Anderson S."/>
            <person name="Arachchi H."/>
            <person name="Armbruster J."/>
            <person name="Bachantsang P."/>
            <person name="Baldwin J."/>
            <person name="Barry A."/>
            <person name="Bayul T."/>
            <person name="Blitshsteyn B."/>
            <person name="Bloom T."/>
            <person name="Blye J."/>
            <person name="Boguslavskiy L."/>
            <person name="Borowsky M."/>
            <person name="Boukhgalter B."/>
            <person name="Brunache A."/>
            <person name="Butler J."/>
            <person name="Calixte N."/>
            <person name="Calvo S."/>
            <person name="Camarata J."/>
            <person name="Campo K."/>
            <person name="Chang J."/>
            <person name="Cheshatsang Y."/>
            <person name="Citroen M."/>
            <person name="Collymore A."/>
            <person name="Considine T."/>
            <person name="Cook A."/>
            <person name="Cooke P."/>
            <person name="Corum B."/>
            <person name="Cuomo C."/>
            <person name="David R."/>
            <person name="Dawoe T."/>
            <person name="Degray S."/>
            <person name="Dodge S."/>
            <person name="Dooley K."/>
            <person name="Dorje P."/>
            <person name="Dorjee K."/>
            <person name="Dorris L."/>
            <person name="Duffey N."/>
            <person name="Dupes A."/>
            <person name="Elkins T."/>
            <person name="Engels R."/>
            <person name="Erickson J."/>
            <person name="Farina A."/>
            <person name="Faro S."/>
            <person name="Ferreira P."/>
            <person name="Fischer H."/>
            <person name="Fitzgerald M."/>
            <person name="Foley K."/>
            <person name="Gage D."/>
            <person name="Galagan J."/>
            <person name="Gearin G."/>
            <person name="Gnerre S."/>
            <person name="Gnirke A."/>
            <person name="Goyette A."/>
            <person name="Graham J."/>
            <person name="Grandbois E."/>
            <person name="Gyaltsen K."/>
            <person name="Hafez N."/>
            <person name="Hagopian D."/>
            <person name="Hagos B."/>
            <person name="Hall J."/>
            <person name="Hatcher B."/>
            <person name="Heller A."/>
            <person name="Higgins H."/>
            <person name="Honan T."/>
            <person name="Horn A."/>
            <person name="Houde N."/>
            <person name="Hughes L."/>
            <person name="Hulme W."/>
            <person name="Husby E."/>
            <person name="Iliev I."/>
            <person name="Jaffe D."/>
            <person name="Jones C."/>
            <person name="Kamal M."/>
            <person name="Kamat A."/>
            <person name="Kamvysselis M."/>
            <person name="Karlsson E."/>
            <person name="Kells C."/>
            <person name="Kieu A."/>
            <person name="Kisner P."/>
            <person name="Kodira C."/>
            <person name="Kulbokas E."/>
            <person name="Labutti K."/>
            <person name="Lama D."/>
            <person name="Landers T."/>
            <person name="Leger J."/>
            <person name="Levine S."/>
            <person name="Lewis D."/>
            <person name="Lewis T."/>
            <person name="Lindblad-toh K."/>
            <person name="Liu X."/>
            <person name="Lokyitsang T."/>
            <person name="Lokyitsang Y."/>
            <person name="Lucien O."/>
            <person name="Lui A."/>
            <person name="Ma L.J."/>
            <person name="Mabbitt R."/>
            <person name="Macdonald J."/>
            <person name="Maclean C."/>
            <person name="Major J."/>
            <person name="Manning J."/>
            <person name="Marabella R."/>
            <person name="Maru K."/>
            <person name="Matthews C."/>
            <person name="Mauceli E."/>
            <person name="Mccarthy M."/>
            <person name="Mcdonough S."/>
            <person name="Mcghee T."/>
            <person name="Meldrim J."/>
            <person name="Meneus L."/>
            <person name="Mesirov J."/>
            <person name="Mihalev A."/>
            <person name="Mihova T."/>
            <person name="Mikkelsen T."/>
            <person name="Mlenga V."/>
            <person name="Moru K."/>
            <person name="Mozes J."/>
            <person name="Mulrain L."/>
            <person name="Munson G."/>
            <person name="Naylor J."/>
            <person name="Newes C."/>
            <person name="Nguyen C."/>
            <person name="Nguyen N."/>
            <person name="Nguyen T."/>
            <person name="Nicol R."/>
            <person name="Nielsen C."/>
            <person name="Nizzari M."/>
            <person name="Norbu C."/>
            <person name="Norbu N."/>
            <person name="O'donnell P."/>
            <person name="Okoawo O."/>
            <person name="O'leary S."/>
            <person name="Omotosho B."/>
            <person name="O'neill K."/>
            <person name="Osman S."/>
            <person name="Parker S."/>
            <person name="Perrin D."/>
            <person name="Phunkhang P."/>
            <person name="Piqani B."/>
            <person name="Purcell S."/>
            <person name="Rachupka T."/>
            <person name="Ramasamy U."/>
            <person name="Rameau R."/>
            <person name="Ray V."/>
            <person name="Raymond C."/>
            <person name="Retta R."/>
            <person name="Richardson S."/>
            <person name="Rise C."/>
            <person name="Rodriguez J."/>
            <person name="Rogers J."/>
            <person name="Rogov P."/>
            <person name="Rutman M."/>
            <person name="Schupbach R."/>
            <person name="Seaman C."/>
            <person name="Settipalli S."/>
            <person name="Sharpe T."/>
            <person name="Sheridan J."/>
            <person name="Sherpa N."/>
            <person name="Shi J."/>
            <person name="Smirnov S."/>
            <person name="Smith C."/>
            <person name="Sougnez C."/>
            <person name="Spencer B."/>
            <person name="Stalker J."/>
            <person name="Stange-thomann N."/>
            <person name="Stavropoulos S."/>
            <person name="Stetson K."/>
            <person name="Stone C."/>
            <person name="Stone S."/>
            <person name="Stubbs M."/>
            <person name="Talamas J."/>
            <person name="Tchuinga P."/>
            <person name="Tenzing P."/>
            <person name="Tesfaye S."/>
            <person name="Theodore J."/>
            <person name="Thoulutsang Y."/>
            <person name="Topham K."/>
            <person name="Towey S."/>
            <person name="Tsamla T."/>
            <person name="Tsomo N."/>
            <person name="Vallee D."/>
            <person name="Vassiliev H."/>
            <person name="Venkataraman V."/>
            <person name="Vinson J."/>
            <person name="Vo A."/>
            <person name="Wade C."/>
            <person name="Wang S."/>
            <person name="Wangchuk T."/>
            <person name="Wangdi T."/>
            <person name="Whittaker C."/>
            <person name="Wilkinson J."/>
            <person name="Wu Y."/>
            <person name="Wyman D."/>
            <person name="Yadav S."/>
            <person name="Yang S."/>
            <person name="Yang X."/>
            <person name="Yeager S."/>
            <person name="Yee E."/>
            <person name="Young G."/>
            <person name="Zainoun J."/>
            <person name="Zembeck L."/>
            <person name="Zimmer A."/>
            <person name="Zody M."/>
            <person name="Lander E."/>
        </authorList>
    </citation>
    <scope>NUCLEOTIDE SEQUENCE [LARGE SCALE GENOMIC DNA]</scope>
</reference>
<evidence type="ECO:0000313" key="3">
    <source>
        <dbReference type="Ensembl" id="ENSCSAVP00000002581.1"/>
    </source>
</evidence>
<dbReference type="PRINTS" id="PR00080">
    <property type="entry name" value="SDRFAMILY"/>
</dbReference>
<evidence type="ECO:0000256" key="2">
    <source>
        <dbReference type="RuleBase" id="RU000363"/>
    </source>
</evidence>
<dbReference type="Proteomes" id="UP000007875">
    <property type="component" value="Unassembled WGS sequence"/>
</dbReference>
<dbReference type="SUPFAM" id="SSF51735">
    <property type="entry name" value="NAD(P)-binding Rossmann-fold domains"/>
    <property type="match status" value="1"/>
</dbReference>
<dbReference type="STRING" id="51511.ENSCSAVP00000002581"/>
<reference evidence="3" key="3">
    <citation type="submission" date="2025-09" db="UniProtKB">
        <authorList>
            <consortium name="Ensembl"/>
        </authorList>
    </citation>
    <scope>IDENTIFICATION</scope>
</reference>
<dbReference type="PANTHER" id="PTHR43157:SF31">
    <property type="entry name" value="PHOSPHATIDYLINOSITOL-GLYCAN BIOSYNTHESIS CLASS F PROTEIN"/>
    <property type="match status" value="1"/>
</dbReference>
<dbReference type="InterPro" id="IPR036291">
    <property type="entry name" value="NAD(P)-bd_dom_sf"/>
</dbReference>
<organism evidence="3 4">
    <name type="scientific">Ciona savignyi</name>
    <name type="common">Pacific transparent sea squirt</name>
    <dbReference type="NCBI Taxonomy" id="51511"/>
    <lineage>
        <taxon>Eukaryota</taxon>
        <taxon>Metazoa</taxon>
        <taxon>Chordata</taxon>
        <taxon>Tunicata</taxon>
        <taxon>Ascidiacea</taxon>
        <taxon>Phlebobranchia</taxon>
        <taxon>Cionidae</taxon>
        <taxon>Ciona</taxon>
    </lineage>
</organism>
<dbReference type="PRINTS" id="PR00081">
    <property type="entry name" value="GDHRDH"/>
</dbReference>
<name>H2YB83_CIOSA</name>
<dbReference type="Pfam" id="PF00106">
    <property type="entry name" value="adh_short"/>
    <property type="match status" value="2"/>
</dbReference>
<dbReference type="AlphaFoldDB" id="H2YB83"/>
<dbReference type="FunCoup" id="H2YB83">
    <property type="interactions" value="24"/>
</dbReference>
<proteinExistence type="inferred from homology"/>
<dbReference type="GeneTree" id="ENSGT00940000159641"/>
<dbReference type="InParanoid" id="H2YB83"/>
<sequence length="240" mass="27307">MKLDVSSLQSVREFVKVFKERADRLDILINNAAVNAAPLSSTEDGLVLTYATNHFGPFLLTNLLLEHMSKSGTETRVVNVGSLSHVTADLDLDYITPHKAKHYIDSLQKNMIKKKDDLLLYQNSKLMVLMFTFELARRLKGRHVTVNCVQPGIVATRMMEDEKHFFRNLIMKLLKPFARGTEDGCQPILHCALSSDLYSVSGKYFGNCVEDHSLHPMALDEQMCKQLWRISENFTRLTDS</sequence>
<dbReference type="HOGENOM" id="CLU_010194_44_5_1"/>
<protein>
    <submittedName>
        <fullName evidence="3">Uncharacterized protein</fullName>
    </submittedName>
</protein>
<dbReference type="InterPro" id="IPR002347">
    <property type="entry name" value="SDR_fam"/>
</dbReference>
<keyword evidence="1" id="KW-0560">Oxidoreductase</keyword>
<evidence type="ECO:0000256" key="1">
    <source>
        <dbReference type="ARBA" id="ARBA00023002"/>
    </source>
</evidence>
<dbReference type="PANTHER" id="PTHR43157">
    <property type="entry name" value="PHOSPHATIDYLINOSITOL-GLYCAN BIOSYNTHESIS CLASS F PROTEIN-RELATED"/>
    <property type="match status" value="1"/>
</dbReference>
<comment type="similarity">
    <text evidence="2">Belongs to the short-chain dehydrogenases/reductases (SDR) family.</text>
</comment>